<evidence type="ECO:0000256" key="2">
    <source>
        <dbReference type="ARBA" id="ARBA00022692"/>
    </source>
</evidence>
<dbReference type="GO" id="GO:0016874">
    <property type="term" value="F:ligase activity"/>
    <property type="evidence" value="ECO:0007669"/>
    <property type="project" value="UniProtKB-KW"/>
</dbReference>
<evidence type="ECO:0000256" key="1">
    <source>
        <dbReference type="ARBA" id="ARBA00004141"/>
    </source>
</evidence>
<accession>A0A934RMR3</accession>
<dbReference type="AlphaFoldDB" id="A0A934RMR3"/>
<dbReference type="GO" id="GO:0016020">
    <property type="term" value="C:membrane"/>
    <property type="evidence" value="ECO:0007669"/>
    <property type="project" value="UniProtKB-SubCell"/>
</dbReference>
<dbReference type="RefSeq" id="WP_377173991.1">
    <property type="nucleotide sequence ID" value="NZ_JBHUJA010000014.1"/>
</dbReference>
<evidence type="ECO:0000313" key="8">
    <source>
        <dbReference type="Proteomes" id="UP000604083"/>
    </source>
</evidence>
<feature type="transmembrane region" description="Helical" evidence="5">
    <location>
        <begin position="56"/>
        <end position="81"/>
    </location>
</feature>
<keyword evidence="4 5" id="KW-0472">Membrane</keyword>
<keyword evidence="8" id="KW-1185">Reference proteome</keyword>
<proteinExistence type="predicted"/>
<evidence type="ECO:0000256" key="4">
    <source>
        <dbReference type="ARBA" id="ARBA00023136"/>
    </source>
</evidence>
<feature type="domain" description="O-antigen ligase-related" evidence="6">
    <location>
        <begin position="101"/>
        <end position="269"/>
    </location>
</feature>
<evidence type="ECO:0000256" key="5">
    <source>
        <dbReference type="SAM" id="Phobius"/>
    </source>
</evidence>
<evidence type="ECO:0000313" key="7">
    <source>
        <dbReference type="EMBL" id="MBK1833650.1"/>
    </source>
</evidence>
<feature type="transmembrane region" description="Helical" evidence="5">
    <location>
        <begin position="295"/>
        <end position="312"/>
    </location>
</feature>
<keyword evidence="3 5" id="KW-1133">Transmembrane helix</keyword>
<evidence type="ECO:0000259" key="6">
    <source>
        <dbReference type="Pfam" id="PF04932"/>
    </source>
</evidence>
<feature type="transmembrane region" description="Helical" evidence="5">
    <location>
        <begin position="260"/>
        <end position="283"/>
    </location>
</feature>
<dbReference type="PANTHER" id="PTHR37422:SF23">
    <property type="entry name" value="TEICHURONIC ACID BIOSYNTHESIS PROTEIN TUAE"/>
    <property type="match status" value="1"/>
</dbReference>
<feature type="transmembrane region" description="Helical" evidence="5">
    <location>
        <begin position="17"/>
        <end position="36"/>
    </location>
</feature>
<evidence type="ECO:0000256" key="3">
    <source>
        <dbReference type="ARBA" id="ARBA00022989"/>
    </source>
</evidence>
<feature type="transmembrane region" description="Helical" evidence="5">
    <location>
        <begin position="93"/>
        <end position="111"/>
    </location>
</feature>
<comment type="subcellular location">
    <subcellularLocation>
        <location evidence="1">Membrane</location>
        <topology evidence="1">Multi-pass membrane protein</topology>
    </subcellularLocation>
</comment>
<dbReference type="PANTHER" id="PTHR37422">
    <property type="entry name" value="TEICHURONIC ACID BIOSYNTHESIS PROTEIN TUAE"/>
    <property type="match status" value="1"/>
</dbReference>
<dbReference type="Proteomes" id="UP000604083">
    <property type="component" value="Unassembled WGS sequence"/>
</dbReference>
<feature type="transmembrane region" description="Helical" evidence="5">
    <location>
        <begin position="117"/>
        <end position="133"/>
    </location>
</feature>
<organism evidence="7 8">
    <name type="scientific">Roseibacillus ishigakijimensis</name>
    <dbReference type="NCBI Taxonomy" id="454146"/>
    <lineage>
        <taxon>Bacteria</taxon>
        <taxon>Pseudomonadati</taxon>
        <taxon>Verrucomicrobiota</taxon>
        <taxon>Verrucomicrobiia</taxon>
        <taxon>Verrucomicrobiales</taxon>
        <taxon>Verrucomicrobiaceae</taxon>
        <taxon>Roseibacillus</taxon>
    </lineage>
</organism>
<sequence>MALFAAVRASEFGGWKVFLKIVAVSGAVVALIGFFHKALGAETVWWIDDPYSRASYFFAPFIYHANAGAFLNLCLPLAMGLMFAEMGDPARRSFQMVWTIVSVIILAGVLATASKGAVLVTLLLIPLMLIWNGKRVLFALNEFFSDKRRRLERMIFTVFVWLFATTLVILGIENSIKRWEGFLMAFAENSETSMTSRQEMMALMVRMSGPEEGSWHGFGPGSFPHLVPYFTVTPEGEENPIAKGRWHHGHSDPLQTLVEWGYLGAAGWFLLGVGALACGLWIIFRYKLPRHEQPLVRGMMVSILMVGFHSTVDFPLSVYSIHLVTIVLCGFCWGLFARGREPKPAIST</sequence>
<protein>
    <submittedName>
        <fullName evidence="7">O-antigen ligase family protein</fullName>
    </submittedName>
</protein>
<name>A0A934RMR3_9BACT</name>
<keyword evidence="2 5" id="KW-0812">Transmembrane</keyword>
<dbReference type="InterPro" id="IPR007016">
    <property type="entry name" value="O-antigen_ligase-rel_domated"/>
</dbReference>
<gene>
    <name evidence="7" type="ORF">JIN78_06205</name>
</gene>
<dbReference type="InterPro" id="IPR051533">
    <property type="entry name" value="WaaL-like"/>
</dbReference>
<reference evidence="7" key="1">
    <citation type="submission" date="2021-01" db="EMBL/GenBank/DDBJ databases">
        <title>Modified the classification status of verrucomicrobia.</title>
        <authorList>
            <person name="Feng X."/>
        </authorList>
    </citation>
    <scope>NUCLEOTIDE SEQUENCE</scope>
    <source>
        <strain evidence="7">KCTC 12986</strain>
    </source>
</reference>
<keyword evidence="7" id="KW-0436">Ligase</keyword>
<dbReference type="EMBL" id="JAENIO010000011">
    <property type="protein sequence ID" value="MBK1833650.1"/>
    <property type="molecule type" value="Genomic_DNA"/>
</dbReference>
<feature type="transmembrane region" description="Helical" evidence="5">
    <location>
        <begin position="154"/>
        <end position="172"/>
    </location>
</feature>
<feature type="transmembrane region" description="Helical" evidence="5">
    <location>
        <begin position="318"/>
        <end position="337"/>
    </location>
</feature>
<dbReference type="Pfam" id="PF04932">
    <property type="entry name" value="Wzy_C"/>
    <property type="match status" value="1"/>
</dbReference>
<comment type="caution">
    <text evidence="7">The sequence shown here is derived from an EMBL/GenBank/DDBJ whole genome shotgun (WGS) entry which is preliminary data.</text>
</comment>